<protein>
    <recommendedName>
        <fullName evidence="3">MD-2-related lipid-recognition domain-containing protein</fullName>
    </recommendedName>
</protein>
<reference evidence="6" key="2">
    <citation type="submission" date="2018-11" db="EMBL/GenBank/DDBJ databases">
        <authorList>
            <consortium name="Genoscope - CEA"/>
            <person name="William W."/>
        </authorList>
    </citation>
    <scope>NUCLEOTIDE SEQUENCE</scope>
</reference>
<dbReference type="EMBL" id="LR031572">
    <property type="protein sequence ID" value="VDC81900.1"/>
    <property type="molecule type" value="Genomic_DNA"/>
</dbReference>
<dbReference type="PANTHER" id="PTHR11306:SF46">
    <property type="entry name" value="MD-2-RELATED LIPID-RECOGNITION DOMAIN-CONTAINING PROTEIN"/>
    <property type="match status" value="1"/>
</dbReference>
<proteinExistence type="predicted"/>
<evidence type="ECO:0000313" key="5">
    <source>
        <dbReference type="EMBL" id="RID71672.1"/>
    </source>
</evidence>
<gene>
    <name evidence="6" type="ORF">BRAA03T13118Z</name>
    <name evidence="4" type="ORF">BRAPAZ1V2_A03P39880.2</name>
    <name evidence="5" type="ORF">BRARA_C03597</name>
</gene>
<evidence type="ECO:0000256" key="2">
    <source>
        <dbReference type="SAM" id="SignalP"/>
    </source>
</evidence>
<dbReference type="InterPro" id="IPR039670">
    <property type="entry name" value="NPC2-like"/>
</dbReference>
<evidence type="ECO:0000313" key="4">
    <source>
        <dbReference type="EMBL" id="CAG7882645.1"/>
    </source>
</evidence>
<dbReference type="EMBL" id="CM010630">
    <property type="protein sequence ID" value="RID71672.1"/>
    <property type="molecule type" value="Genomic_DNA"/>
</dbReference>
<dbReference type="Proteomes" id="UP000264353">
    <property type="component" value="Chromosome A3"/>
</dbReference>
<dbReference type="EMBL" id="LS974619">
    <property type="protein sequence ID" value="CAG7882645.1"/>
    <property type="molecule type" value="Genomic_DNA"/>
</dbReference>
<feature type="signal peptide" evidence="2">
    <location>
        <begin position="1"/>
        <end position="25"/>
    </location>
</feature>
<dbReference type="SMART" id="SM00737">
    <property type="entry name" value="ML"/>
    <property type="match status" value="1"/>
</dbReference>
<dbReference type="Pfam" id="PF02221">
    <property type="entry name" value="E1_DerP2_DerF2"/>
    <property type="match status" value="1"/>
</dbReference>
<name>A0A398A1J4_BRACM</name>
<dbReference type="Proteomes" id="UP000694005">
    <property type="component" value="Chromosome A03"/>
</dbReference>
<feature type="domain" description="MD-2-related lipid-recognition" evidence="3">
    <location>
        <begin position="29"/>
        <end position="146"/>
    </location>
</feature>
<sequence>MAISHVKPLHLSLLVSLFFLPSALGGTDFHNCNPLRDYPVKVKTVVISPDPVKISTNGNITITGSTSVDIPDGATVNLDLRFPEPISKRSYSLCDIVACPVAAGPIVLNLFNVFTQQELIPWGYFVLISITEEHREDPMMCVSFRCRITREQTSLL</sequence>
<dbReference type="InterPro" id="IPR036846">
    <property type="entry name" value="GM2-AP_sf"/>
</dbReference>
<dbReference type="GO" id="GO:0015918">
    <property type="term" value="P:sterol transport"/>
    <property type="evidence" value="ECO:0007669"/>
    <property type="project" value="InterPro"/>
</dbReference>
<evidence type="ECO:0000256" key="1">
    <source>
        <dbReference type="ARBA" id="ARBA00022729"/>
    </source>
</evidence>
<dbReference type="Gene3D" id="2.70.220.10">
    <property type="entry name" value="Ganglioside GM2 activator"/>
    <property type="match status" value="1"/>
</dbReference>
<dbReference type="PANTHER" id="PTHR11306">
    <property type="entry name" value="NIEMANN PICK TYPE C2 PROTEIN NPC2-RELATED"/>
    <property type="match status" value="1"/>
</dbReference>
<dbReference type="GO" id="GO:0032934">
    <property type="term" value="F:sterol binding"/>
    <property type="evidence" value="ECO:0007669"/>
    <property type="project" value="InterPro"/>
</dbReference>
<organism evidence="5 7">
    <name type="scientific">Brassica campestris</name>
    <name type="common">Field mustard</name>
    <dbReference type="NCBI Taxonomy" id="3711"/>
    <lineage>
        <taxon>Eukaryota</taxon>
        <taxon>Viridiplantae</taxon>
        <taxon>Streptophyta</taxon>
        <taxon>Embryophyta</taxon>
        <taxon>Tracheophyta</taxon>
        <taxon>Spermatophyta</taxon>
        <taxon>Magnoliopsida</taxon>
        <taxon>eudicotyledons</taxon>
        <taxon>Gunneridae</taxon>
        <taxon>Pentapetalae</taxon>
        <taxon>rosids</taxon>
        <taxon>malvids</taxon>
        <taxon>Brassicales</taxon>
        <taxon>Brassicaceae</taxon>
        <taxon>Brassiceae</taxon>
        <taxon>Brassica</taxon>
    </lineage>
</organism>
<accession>A0A398A1J4</accession>
<reference evidence="5 7" key="1">
    <citation type="submission" date="2018-06" db="EMBL/GenBank/DDBJ databases">
        <title>WGS assembly of Brassica rapa FPsc.</title>
        <authorList>
            <person name="Bowman J."/>
            <person name="Kohchi T."/>
            <person name="Yamato K."/>
            <person name="Jenkins J."/>
            <person name="Shu S."/>
            <person name="Ishizaki K."/>
            <person name="Yamaoka S."/>
            <person name="Nishihama R."/>
            <person name="Nakamura Y."/>
            <person name="Berger F."/>
            <person name="Adam C."/>
            <person name="Aki S."/>
            <person name="Althoff F."/>
            <person name="Araki T."/>
            <person name="Arteaga-Vazquez M."/>
            <person name="Balasubrmanian S."/>
            <person name="Bauer D."/>
            <person name="Boehm C."/>
            <person name="Briginshaw L."/>
            <person name="Caballero-Perez J."/>
            <person name="Catarino B."/>
            <person name="Chen F."/>
            <person name="Chiyoda S."/>
            <person name="Chovatia M."/>
            <person name="Davies K."/>
            <person name="Delmans M."/>
            <person name="Demura T."/>
            <person name="Dierschke T."/>
            <person name="Dolan L."/>
            <person name="Dorantes-Acosta A."/>
            <person name="Eklund D."/>
            <person name="Florent S."/>
            <person name="Flores-Sandoval E."/>
            <person name="Fujiyama A."/>
            <person name="Fukuzawa H."/>
            <person name="Galik B."/>
            <person name="Grimanelli D."/>
            <person name="Grimwood J."/>
            <person name="Grossniklaus U."/>
            <person name="Hamada T."/>
            <person name="Haseloff J."/>
            <person name="Hetherington A."/>
            <person name="Higo A."/>
            <person name="Hirakawa Y."/>
            <person name="Hundley H."/>
            <person name="Ikeda Y."/>
            <person name="Inoue K."/>
            <person name="Inoue S."/>
            <person name="Ishida S."/>
            <person name="Jia Q."/>
            <person name="Kakita M."/>
            <person name="Kanazawa T."/>
            <person name="Kawai Y."/>
            <person name="Kawashima T."/>
            <person name="Kennedy M."/>
            <person name="Kinose K."/>
            <person name="Kinoshita T."/>
            <person name="Kohara Y."/>
            <person name="Koide E."/>
            <person name="Komatsu K."/>
            <person name="Kopischke S."/>
            <person name="Kubo M."/>
            <person name="Kyozuka J."/>
            <person name="Lagercrantz U."/>
            <person name="Lin S."/>
            <person name="Lindquist E."/>
            <person name="Lipzen A."/>
            <person name="Lu C."/>
            <person name="Luna E."/>
            <person name="Martienssen R."/>
            <person name="Minamino N."/>
            <person name="Mizutani M."/>
            <person name="Mizutani M."/>
            <person name="Mochizuki N."/>
            <person name="Monte I."/>
            <person name="Mosher R."/>
            <person name="Nagasaki H."/>
            <person name="Nakagami H."/>
            <person name="Naramoto S."/>
            <person name="Nishitani K."/>
            <person name="Ohtani M."/>
            <person name="Okamoto T."/>
            <person name="Okumura M."/>
            <person name="Phillips J."/>
            <person name="Pollak B."/>
            <person name="Reinders A."/>
            <person name="Roevekamp M."/>
            <person name="Sano R."/>
            <person name="Sawa S."/>
            <person name="Schmid M."/>
            <person name="Shirakawa M."/>
            <person name="Solano R."/>
            <person name="Spunde A."/>
            <person name="Suetsugu N."/>
            <person name="Sugano S."/>
            <person name="Sugiyama A."/>
            <person name="Sun R."/>
            <person name="Suzuki Y."/>
            <person name="Takenaka M."/>
            <person name="Takezawa D."/>
            <person name="Tomogane H."/>
            <person name="Tsuzuki M."/>
            <person name="Ueda T."/>
            <person name="Umeda M."/>
            <person name="Ward J."/>
            <person name="Watanabe Y."/>
            <person name="Yazaki K."/>
            <person name="Yokoyama R."/>
            <person name="Yoshitake Y."/>
            <person name="Yotsui I."/>
            <person name="Zachgo S."/>
            <person name="Schmutz J."/>
        </authorList>
    </citation>
    <scope>NUCLEOTIDE SEQUENCE [LARGE SCALE GENOMIC DNA]</scope>
    <source>
        <strain evidence="7">cv. B-3</strain>
    </source>
</reference>
<evidence type="ECO:0000259" key="3">
    <source>
        <dbReference type="SMART" id="SM00737"/>
    </source>
</evidence>
<keyword evidence="1 2" id="KW-0732">Signal</keyword>
<evidence type="ECO:0000313" key="7">
    <source>
        <dbReference type="Proteomes" id="UP000264353"/>
    </source>
</evidence>
<dbReference type="InterPro" id="IPR003172">
    <property type="entry name" value="ML_dom"/>
</dbReference>
<dbReference type="SUPFAM" id="SSF81296">
    <property type="entry name" value="E set domains"/>
    <property type="match status" value="1"/>
</dbReference>
<dbReference type="AlphaFoldDB" id="A0A398A1J4"/>
<feature type="chain" id="PRO_5039799405" description="MD-2-related lipid-recognition domain-containing protein" evidence="2">
    <location>
        <begin position="26"/>
        <end position="156"/>
    </location>
</feature>
<evidence type="ECO:0000313" key="6">
    <source>
        <dbReference type="EMBL" id="VDC81900.1"/>
    </source>
</evidence>
<dbReference type="Gramene" id="A03p39880.2_BraZ1">
    <property type="protein sequence ID" value="A03p39880.2_BraZ1.CDS"/>
    <property type="gene ID" value="A03g39880.2_BraZ1"/>
</dbReference>
<dbReference type="InterPro" id="IPR014756">
    <property type="entry name" value="Ig_E-set"/>
</dbReference>